<protein>
    <submittedName>
        <fullName evidence="1">Uncharacterized protein</fullName>
    </submittedName>
</protein>
<reference evidence="1" key="4">
    <citation type="submission" date="2025-09" db="UniProtKB">
        <authorList>
            <consortium name="Ensembl"/>
        </authorList>
    </citation>
    <scope>IDENTIFICATION</scope>
</reference>
<dbReference type="AlphaFoldDB" id="F6UR92"/>
<dbReference type="Ensembl" id="ENSCINT00000028890.2">
    <property type="protein sequence ID" value="ENSCINP00000028644.2"/>
    <property type="gene ID" value="ENSCING00000016584.2"/>
</dbReference>
<name>F6UR92_CIOIN</name>
<organism evidence="1 2">
    <name type="scientific">Ciona intestinalis</name>
    <name type="common">Transparent sea squirt</name>
    <name type="synonym">Ascidia intestinalis</name>
    <dbReference type="NCBI Taxonomy" id="7719"/>
    <lineage>
        <taxon>Eukaryota</taxon>
        <taxon>Metazoa</taxon>
        <taxon>Chordata</taxon>
        <taxon>Tunicata</taxon>
        <taxon>Ascidiacea</taxon>
        <taxon>Phlebobranchia</taxon>
        <taxon>Cionidae</taxon>
        <taxon>Ciona</taxon>
    </lineage>
</organism>
<sequence>MDIVATNGHHTNLLTINSFFGKEKKTANVNVLSSEVECDEEATTDHSNKFPQTVCSRLNNGQLMGDTEITSPVPQQKKPMDQTNSQDITTGVELKKLQLTKYKQTNLLAELKRIDSETTSTPNFDKIFNDPVTQFKQNCTNSLLPSSTFQFNSNTPYSALETPIFYSEIASPVFTSHFIPHENILNKKRKNQIHIPSLQSFDQDTLAVTALSPPLDLAGQPFAPQKLYSLRRSNSIPNLCQNFRKSKNVDFYEPSFCVNGEGVENGFSNNERNFVCETDTSCGLQSISGDRGLLLTKFTNILVDESAEPATGSSTIGGNCSDTMSNLRDDISSTSPSGDHNSNAIADKIWNSYIQANQS</sequence>
<dbReference type="Proteomes" id="UP000008144">
    <property type="component" value="Chromosome 10"/>
</dbReference>
<dbReference type="InParanoid" id="F6UR92"/>
<keyword evidence="2" id="KW-1185">Reference proteome</keyword>
<evidence type="ECO:0000313" key="1">
    <source>
        <dbReference type="Ensembl" id="ENSCINP00000028644.2"/>
    </source>
</evidence>
<dbReference type="EMBL" id="EAAA01000556">
    <property type="status" value="NOT_ANNOTATED_CDS"/>
    <property type="molecule type" value="Genomic_DNA"/>
</dbReference>
<proteinExistence type="predicted"/>
<accession>F6UR92</accession>
<reference evidence="2" key="1">
    <citation type="journal article" date="2002" name="Science">
        <title>The draft genome of Ciona intestinalis: insights into chordate and vertebrate origins.</title>
        <authorList>
            <person name="Dehal P."/>
            <person name="Satou Y."/>
            <person name="Campbell R.K."/>
            <person name="Chapman J."/>
            <person name="Degnan B."/>
            <person name="De Tomaso A."/>
            <person name="Davidson B."/>
            <person name="Di Gregorio A."/>
            <person name="Gelpke M."/>
            <person name="Goodstein D.M."/>
            <person name="Harafuji N."/>
            <person name="Hastings K.E."/>
            <person name="Ho I."/>
            <person name="Hotta K."/>
            <person name="Huang W."/>
            <person name="Kawashima T."/>
            <person name="Lemaire P."/>
            <person name="Martinez D."/>
            <person name="Meinertzhagen I.A."/>
            <person name="Necula S."/>
            <person name="Nonaka M."/>
            <person name="Putnam N."/>
            <person name="Rash S."/>
            <person name="Saiga H."/>
            <person name="Satake M."/>
            <person name="Terry A."/>
            <person name="Yamada L."/>
            <person name="Wang H.G."/>
            <person name="Awazu S."/>
            <person name="Azumi K."/>
            <person name="Boore J."/>
            <person name="Branno M."/>
            <person name="Chin-Bow S."/>
            <person name="DeSantis R."/>
            <person name="Doyle S."/>
            <person name="Francino P."/>
            <person name="Keys D.N."/>
            <person name="Haga S."/>
            <person name="Hayashi H."/>
            <person name="Hino K."/>
            <person name="Imai K.S."/>
            <person name="Inaba K."/>
            <person name="Kano S."/>
            <person name="Kobayashi K."/>
            <person name="Kobayashi M."/>
            <person name="Lee B.I."/>
            <person name="Makabe K.W."/>
            <person name="Manohar C."/>
            <person name="Matassi G."/>
            <person name="Medina M."/>
            <person name="Mochizuki Y."/>
            <person name="Mount S."/>
            <person name="Morishita T."/>
            <person name="Miura S."/>
            <person name="Nakayama A."/>
            <person name="Nishizaka S."/>
            <person name="Nomoto H."/>
            <person name="Ohta F."/>
            <person name="Oishi K."/>
            <person name="Rigoutsos I."/>
            <person name="Sano M."/>
            <person name="Sasaki A."/>
            <person name="Sasakura Y."/>
            <person name="Shoguchi E."/>
            <person name="Shin-i T."/>
            <person name="Spagnuolo A."/>
            <person name="Stainier D."/>
            <person name="Suzuki M.M."/>
            <person name="Tassy O."/>
            <person name="Takatori N."/>
            <person name="Tokuoka M."/>
            <person name="Yagi K."/>
            <person name="Yoshizaki F."/>
            <person name="Wada S."/>
            <person name="Zhang C."/>
            <person name="Hyatt P.D."/>
            <person name="Larimer F."/>
            <person name="Detter C."/>
            <person name="Doggett N."/>
            <person name="Glavina T."/>
            <person name="Hawkins T."/>
            <person name="Richardson P."/>
            <person name="Lucas S."/>
            <person name="Kohara Y."/>
            <person name="Levine M."/>
            <person name="Satoh N."/>
            <person name="Rokhsar D.S."/>
        </authorList>
    </citation>
    <scope>NUCLEOTIDE SEQUENCE [LARGE SCALE GENOMIC DNA]</scope>
</reference>
<evidence type="ECO:0000313" key="2">
    <source>
        <dbReference type="Proteomes" id="UP000008144"/>
    </source>
</evidence>
<dbReference type="HOGENOM" id="CLU_772820_0_0_1"/>
<reference evidence="1" key="3">
    <citation type="submission" date="2025-08" db="UniProtKB">
        <authorList>
            <consortium name="Ensembl"/>
        </authorList>
    </citation>
    <scope>IDENTIFICATION</scope>
</reference>
<reference evidence="1" key="2">
    <citation type="journal article" date="2008" name="Genome Biol.">
        <title>Improved genome assembly and evidence-based global gene model set for the chordate Ciona intestinalis: new insight into intron and operon populations.</title>
        <authorList>
            <person name="Satou Y."/>
            <person name="Mineta K."/>
            <person name="Ogasawara M."/>
            <person name="Sasakura Y."/>
            <person name="Shoguchi E."/>
            <person name="Ueno K."/>
            <person name="Yamada L."/>
            <person name="Matsumoto J."/>
            <person name="Wasserscheid J."/>
            <person name="Dewar K."/>
            <person name="Wiley G.B."/>
            <person name="Macmil S.L."/>
            <person name="Roe B.A."/>
            <person name="Zeller R.W."/>
            <person name="Hastings K.E."/>
            <person name="Lemaire P."/>
            <person name="Lindquist E."/>
            <person name="Endo T."/>
            <person name="Hotta K."/>
            <person name="Inaba K."/>
        </authorList>
    </citation>
    <scope>NUCLEOTIDE SEQUENCE [LARGE SCALE GENOMIC DNA]</scope>
    <source>
        <strain evidence="1">wild type</strain>
    </source>
</reference>